<dbReference type="InterPro" id="IPR048868">
    <property type="entry name" value="OGG-like_put"/>
</dbReference>
<organism evidence="1 2">
    <name type="scientific">Mycobacterium simiae</name>
    <name type="common">Mycobacterium habana</name>
    <dbReference type="NCBI Taxonomy" id="1784"/>
    <lineage>
        <taxon>Bacteria</taxon>
        <taxon>Bacillati</taxon>
        <taxon>Actinomycetota</taxon>
        <taxon>Actinomycetes</taxon>
        <taxon>Mycobacteriales</taxon>
        <taxon>Mycobacteriaceae</taxon>
        <taxon>Mycobacterium</taxon>
        <taxon>Mycobacterium simiae complex</taxon>
    </lineage>
</organism>
<dbReference type="Pfam" id="PF21790">
    <property type="entry name" value="OGG"/>
    <property type="match status" value="1"/>
</dbReference>
<dbReference type="RefSeq" id="WP_149655844.1">
    <property type="nucleotide sequence ID" value="NZ_VTZN01000177.1"/>
</dbReference>
<dbReference type="EMBL" id="VTZN01000177">
    <property type="protein sequence ID" value="KAA1248294.1"/>
    <property type="molecule type" value="Genomic_DNA"/>
</dbReference>
<keyword evidence="2" id="KW-1185">Reference proteome</keyword>
<comment type="caution">
    <text evidence="1">The sequence shown here is derived from an EMBL/GenBank/DDBJ whole genome shotgun (WGS) entry which is preliminary data.</text>
</comment>
<protein>
    <submittedName>
        <fullName evidence="1">Uncharacterized protein</fullName>
    </submittedName>
</protein>
<reference evidence="1 2" key="1">
    <citation type="submission" date="2019-09" db="EMBL/GenBank/DDBJ databases">
        <title>Report of infection by Mycobacterium simiae a patient suffering from pulmonary tuberculosis.</title>
        <authorList>
            <person name="Mohanty P.S."/>
            <person name="Bansal A.K."/>
            <person name="Singh H."/>
            <person name="Sharma S."/>
            <person name="Patil S.A."/>
            <person name="Upadhaya P."/>
            <person name="Singh P.K."/>
            <person name="Kumar D."/>
            <person name="Kumar S."/>
            <person name="Singh R.K."/>
            <person name="Chaudhary B."/>
        </authorList>
    </citation>
    <scope>NUCLEOTIDE SEQUENCE [LARGE SCALE GENOMIC DNA]</scope>
    <source>
        <strain evidence="1 2">JAL-560-SIM</strain>
    </source>
</reference>
<accession>A0A5B1BM59</accession>
<dbReference type="AlphaFoldDB" id="A0A5B1BM59"/>
<evidence type="ECO:0000313" key="2">
    <source>
        <dbReference type="Proteomes" id="UP000324701"/>
    </source>
</evidence>
<dbReference type="OrthoDB" id="4077754at2"/>
<gene>
    <name evidence="1" type="ORF">F0Q45_21415</name>
</gene>
<name>A0A5B1BM59_MYCSI</name>
<dbReference type="Proteomes" id="UP000324701">
    <property type="component" value="Unassembled WGS sequence"/>
</dbReference>
<sequence>MQTTRERLGEPGVRGHRIQFNPRSWAGLLPAALAGRDSISRGEVFEIAETGCYSEVFAASYLWGVGSNGYGPHRYREIVNAAGGRLDDLLRRAAQNAATDVISGYAMLYGGYEPRSRAAALEEPWARIAGLGPAFFTKFLYFTTPGALILDRVLARRVHALSGMPYLVRRTGQPYDWSPYRYCVYLHWMAQTATALQCAAEELELAMFTLDMRDFA</sequence>
<proteinExistence type="predicted"/>
<evidence type="ECO:0000313" key="1">
    <source>
        <dbReference type="EMBL" id="KAA1248294.1"/>
    </source>
</evidence>